<dbReference type="Pfam" id="PF01594">
    <property type="entry name" value="AI-2E_transport"/>
    <property type="match status" value="1"/>
</dbReference>
<evidence type="ECO:0000256" key="4">
    <source>
        <dbReference type="ARBA" id="ARBA00022989"/>
    </source>
</evidence>
<name>A0A1H6DG00_9HYPH</name>
<reference evidence="7 8" key="1">
    <citation type="submission" date="2016-10" db="EMBL/GenBank/DDBJ databases">
        <authorList>
            <person name="de Groot N.N."/>
        </authorList>
    </citation>
    <scope>NUCLEOTIDE SEQUENCE [LARGE SCALE GENOMIC DNA]</scope>
    <source>
        <strain evidence="7 8">DSM 26656</strain>
    </source>
</reference>
<dbReference type="PROSITE" id="PS51257">
    <property type="entry name" value="PROKAR_LIPOPROTEIN"/>
    <property type="match status" value="1"/>
</dbReference>
<feature type="transmembrane region" description="Helical" evidence="6">
    <location>
        <begin position="221"/>
        <end position="245"/>
    </location>
</feature>
<evidence type="ECO:0000256" key="1">
    <source>
        <dbReference type="ARBA" id="ARBA00004141"/>
    </source>
</evidence>
<accession>A0A1H6DG00</accession>
<comment type="similarity">
    <text evidence="2">Belongs to the autoinducer-2 exporter (AI-2E) (TC 2.A.86) family.</text>
</comment>
<dbReference type="InterPro" id="IPR002549">
    <property type="entry name" value="AI-2E-like"/>
</dbReference>
<dbReference type="EMBL" id="FNUY01000023">
    <property type="protein sequence ID" value="SEG83526.1"/>
    <property type="molecule type" value="Genomic_DNA"/>
</dbReference>
<feature type="transmembrane region" description="Helical" evidence="6">
    <location>
        <begin position="155"/>
        <end position="184"/>
    </location>
</feature>
<keyword evidence="5 6" id="KW-0472">Membrane</keyword>
<comment type="subcellular location">
    <subcellularLocation>
        <location evidence="1">Membrane</location>
        <topology evidence="1">Multi-pass membrane protein</topology>
    </subcellularLocation>
</comment>
<organism evidence="7 8">
    <name type="scientific">Bosea lathyri</name>
    <dbReference type="NCBI Taxonomy" id="1036778"/>
    <lineage>
        <taxon>Bacteria</taxon>
        <taxon>Pseudomonadati</taxon>
        <taxon>Pseudomonadota</taxon>
        <taxon>Alphaproteobacteria</taxon>
        <taxon>Hyphomicrobiales</taxon>
        <taxon>Boseaceae</taxon>
        <taxon>Bosea</taxon>
    </lineage>
</organism>
<keyword evidence="8" id="KW-1185">Reference proteome</keyword>
<evidence type="ECO:0000256" key="3">
    <source>
        <dbReference type="ARBA" id="ARBA00022692"/>
    </source>
</evidence>
<evidence type="ECO:0000256" key="2">
    <source>
        <dbReference type="ARBA" id="ARBA00009773"/>
    </source>
</evidence>
<proteinExistence type="inferred from homology"/>
<sequence length="357" mass="37610">MDRKAPNLRDPIEPSTLIDSAIRIGLVGLLVYACARIVLPFAFLLIWSAILAVMLHPLHRRLAPRLGHRGSALLIGLIGVALMLGPMVILVTSLATSLYSAVSSLQAQGVTMPQPPLWLDGTPLVGKKLTEIWTLVASNLPAALSKYGHLVSGPVAWLASFAGDLAIAELSFVASFAIAAVLIVHGQRAAGFAHRTLERITGSDERAARLVTLTAATIRGVGLGVVGVALIQSLLLGCGFFAIGLPAAGPLTLVALLLGIMQIPLILLTLPVVGYVFYFEATQPATIFLIWNIVVGLSDNILRPLVLGRGLEVPMPIILIGVLGGLIVDGLLGLFVGPVLLAVSYVLLIEWLQNNSV</sequence>
<evidence type="ECO:0000313" key="8">
    <source>
        <dbReference type="Proteomes" id="UP000236743"/>
    </source>
</evidence>
<dbReference type="OrthoDB" id="8113547at2"/>
<dbReference type="Proteomes" id="UP000236743">
    <property type="component" value="Unassembled WGS sequence"/>
</dbReference>
<dbReference type="GO" id="GO:0016020">
    <property type="term" value="C:membrane"/>
    <property type="evidence" value="ECO:0007669"/>
    <property type="project" value="UniProtKB-SubCell"/>
</dbReference>
<keyword evidence="4 6" id="KW-1133">Transmembrane helix</keyword>
<feature type="transmembrane region" description="Helical" evidence="6">
    <location>
        <begin position="317"/>
        <end position="348"/>
    </location>
</feature>
<keyword evidence="3 6" id="KW-0812">Transmembrane</keyword>
<feature type="transmembrane region" description="Helical" evidence="6">
    <location>
        <begin position="20"/>
        <end position="53"/>
    </location>
</feature>
<feature type="transmembrane region" description="Helical" evidence="6">
    <location>
        <begin position="251"/>
        <end position="278"/>
    </location>
</feature>
<gene>
    <name evidence="7" type="ORF">SAMN04488115_12323</name>
</gene>
<evidence type="ECO:0000256" key="6">
    <source>
        <dbReference type="SAM" id="Phobius"/>
    </source>
</evidence>
<protein>
    <submittedName>
        <fullName evidence="7">Predicted PurR-regulated permease PerM</fullName>
    </submittedName>
</protein>
<dbReference type="AlphaFoldDB" id="A0A1H6DG00"/>
<evidence type="ECO:0000256" key="5">
    <source>
        <dbReference type="ARBA" id="ARBA00023136"/>
    </source>
</evidence>
<dbReference type="RefSeq" id="WP_103875810.1">
    <property type="nucleotide sequence ID" value="NZ_FNUY01000023.1"/>
</dbReference>
<feature type="transmembrane region" description="Helical" evidence="6">
    <location>
        <begin position="73"/>
        <end position="95"/>
    </location>
</feature>
<feature type="transmembrane region" description="Helical" evidence="6">
    <location>
        <begin position="285"/>
        <end position="305"/>
    </location>
</feature>
<evidence type="ECO:0000313" key="7">
    <source>
        <dbReference type="EMBL" id="SEG83526.1"/>
    </source>
</evidence>